<evidence type="ECO:0000313" key="1">
    <source>
        <dbReference type="EMBL" id="GAT07947.1"/>
    </source>
</evidence>
<organism evidence="2 4">
    <name type="scientific">Mycolicibacterium novocastrense</name>
    <name type="common">Mycobacterium novocastrense</name>
    <dbReference type="NCBI Taxonomy" id="59813"/>
    <lineage>
        <taxon>Bacteria</taxon>
        <taxon>Bacillati</taxon>
        <taxon>Actinomycetota</taxon>
        <taxon>Actinomycetes</taxon>
        <taxon>Mycobacteriales</taxon>
        <taxon>Mycobacteriaceae</taxon>
        <taxon>Mycolicibacterium</taxon>
    </lineage>
</organism>
<reference evidence="2" key="3">
    <citation type="journal article" date="2022" name="BMC Genomics">
        <title>Comparative genome analysis of mycobacteria focusing on tRNA and non-coding RNA.</title>
        <authorList>
            <person name="Behra P.R.K."/>
            <person name="Pettersson B.M.F."/>
            <person name="Ramesh M."/>
            <person name="Das S."/>
            <person name="Dasgupta S."/>
            <person name="Kirsebom L.A."/>
        </authorList>
    </citation>
    <scope>NUCLEOTIDE SEQUENCE</scope>
    <source>
        <strain evidence="2">DSM 44203</strain>
    </source>
</reference>
<name>A0AAW5SNB1_MYCNV</name>
<dbReference type="Proteomes" id="UP001207528">
    <property type="component" value="Unassembled WGS sequence"/>
</dbReference>
<evidence type="ECO:0000313" key="4">
    <source>
        <dbReference type="Proteomes" id="UP001207528"/>
    </source>
</evidence>
<dbReference type="InterPro" id="IPR023393">
    <property type="entry name" value="START-like_dom_sf"/>
</dbReference>
<sequence length="170" mass="18968">MFDFTESIVIDAPHERVWKMLGHVDQWWLPSNPEHISLEHLDDRPATEVGARLRIREKIGGIPGEAVGTITMVEPGAAVTWEADATYRWLGVSVEIGEGVIWRVEPQSASSAVVSARVWATAPRGVLGRLAAFMFVHLLNGEAKDREHARTELRYLKRTIGGARYGSSRR</sequence>
<evidence type="ECO:0000313" key="2">
    <source>
        <dbReference type="EMBL" id="MCV7025628.1"/>
    </source>
</evidence>
<dbReference type="AlphaFoldDB" id="A0AAW5SNB1"/>
<dbReference type="EMBL" id="BCTA01000018">
    <property type="protein sequence ID" value="GAT07947.1"/>
    <property type="molecule type" value="Genomic_DNA"/>
</dbReference>
<dbReference type="RefSeq" id="WP_067387737.1">
    <property type="nucleotide sequence ID" value="NZ_BCTA01000018.1"/>
</dbReference>
<proteinExistence type="predicted"/>
<accession>A0AAW5SNB1</accession>
<dbReference type="Gene3D" id="3.30.530.20">
    <property type="match status" value="1"/>
</dbReference>
<evidence type="ECO:0000313" key="3">
    <source>
        <dbReference type="Proteomes" id="UP000069773"/>
    </source>
</evidence>
<reference evidence="2" key="2">
    <citation type="submission" date="2020-07" db="EMBL/GenBank/DDBJ databases">
        <authorList>
            <person name="Pettersson B.M.F."/>
            <person name="Behra P.R.K."/>
            <person name="Ramesh M."/>
            <person name="Das S."/>
            <person name="Dasgupta S."/>
            <person name="Kirsebom L.A."/>
        </authorList>
    </citation>
    <scope>NUCLEOTIDE SEQUENCE</scope>
    <source>
        <strain evidence="2">DSM 44203</strain>
    </source>
</reference>
<reference evidence="1 3" key="1">
    <citation type="journal article" date="2016" name="Genome Announc.">
        <title>Draft Genome Sequences of Five Rapidly Growing Mycobacterium Species, M. thermoresistibile, M. fortuitum subsp. acetamidolyticum, M. canariasense, M. brisbanense, and M. novocastrense.</title>
        <authorList>
            <person name="Katahira K."/>
            <person name="Ogura Y."/>
            <person name="Gotoh Y."/>
            <person name="Hayashi T."/>
        </authorList>
    </citation>
    <scope>NUCLEOTIDE SEQUENCE [LARGE SCALE GENOMIC DNA]</scope>
    <source>
        <strain evidence="1 3">JCM18114</strain>
    </source>
</reference>
<gene>
    <name evidence="2" type="ORF">H7I77_20120</name>
    <name evidence="1" type="ORF">RMCN_1080</name>
</gene>
<keyword evidence="3" id="KW-1185">Reference proteome</keyword>
<dbReference type="Pfam" id="PF10604">
    <property type="entry name" value="Polyketide_cyc2"/>
    <property type="match status" value="1"/>
</dbReference>
<protein>
    <submittedName>
        <fullName evidence="2">SRPBCC family protein</fullName>
    </submittedName>
</protein>
<dbReference type="InterPro" id="IPR019587">
    <property type="entry name" value="Polyketide_cyclase/dehydratase"/>
</dbReference>
<dbReference type="Proteomes" id="UP000069773">
    <property type="component" value="Unassembled WGS sequence"/>
</dbReference>
<dbReference type="EMBL" id="JACKTI010000050">
    <property type="protein sequence ID" value="MCV7025628.1"/>
    <property type="molecule type" value="Genomic_DNA"/>
</dbReference>
<comment type="caution">
    <text evidence="2">The sequence shown here is derived from an EMBL/GenBank/DDBJ whole genome shotgun (WGS) entry which is preliminary data.</text>
</comment>
<dbReference type="SUPFAM" id="SSF55961">
    <property type="entry name" value="Bet v1-like"/>
    <property type="match status" value="1"/>
</dbReference>